<name>A0A078KXV5_9GAMM</name>
<dbReference type="EMBL" id="CCSB01000001">
    <property type="protein sequence ID" value="CDZ76563.1"/>
    <property type="molecule type" value="Genomic_DNA"/>
</dbReference>
<reference evidence="1 2" key="1">
    <citation type="submission" date="2014-06" db="EMBL/GenBank/DDBJ databases">
        <authorList>
            <person name="Urmite Genomes Urmite Genomes"/>
        </authorList>
    </citation>
    <scope>NUCLEOTIDE SEQUENCE [LARGE SCALE GENOMIC DNA]</scope>
</reference>
<dbReference type="AlphaFoldDB" id="A0A078KXV5"/>
<sequence>MGAAARLLAAGGRTAVFGAASEKNLPKKCSHTDVCSAFFGRVFSKSALKSDGSTGLGIMFLILRCALDGEAHLLYFSKSALKSEGSTGLGIMFLILRCALDGEAYYAKGSPLHCA</sequence>
<keyword evidence="2" id="KW-1185">Reference proteome</keyword>
<accession>A0A078KXV5</accession>
<evidence type="ECO:0000313" key="2">
    <source>
        <dbReference type="Proteomes" id="UP000044071"/>
    </source>
</evidence>
<evidence type="ECO:0000313" key="1">
    <source>
        <dbReference type="EMBL" id="CDZ76563.1"/>
    </source>
</evidence>
<dbReference type="Proteomes" id="UP000044071">
    <property type="component" value="Unassembled WGS sequence"/>
</dbReference>
<protein>
    <submittedName>
        <fullName evidence="1">Uncharacterized protein</fullName>
    </submittedName>
</protein>
<organism evidence="1 2">
    <name type="scientific">Legionella massiliensis</name>
    <dbReference type="NCBI Taxonomy" id="1034943"/>
    <lineage>
        <taxon>Bacteria</taxon>
        <taxon>Pseudomonadati</taxon>
        <taxon>Pseudomonadota</taxon>
        <taxon>Gammaproteobacteria</taxon>
        <taxon>Legionellales</taxon>
        <taxon>Legionellaceae</taxon>
        <taxon>Legionella</taxon>
    </lineage>
</organism>
<proteinExistence type="predicted"/>
<gene>
    <name evidence="1" type="ORF">BN59_00837</name>
</gene>
<dbReference type="STRING" id="1034943.BN59_00837"/>